<accession>E9I4J5</accession>
<dbReference type="KEGG" id="dpx:DAPPUDRAFT_122559"/>
<evidence type="ECO:0000256" key="1">
    <source>
        <dbReference type="SAM" id="MobiDB-lite"/>
    </source>
</evidence>
<evidence type="ECO:0000313" key="3">
    <source>
        <dbReference type="Proteomes" id="UP000000305"/>
    </source>
</evidence>
<evidence type="ECO:0000313" key="2">
    <source>
        <dbReference type="EMBL" id="EFX61085.1"/>
    </source>
</evidence>
<protein>
    <submittedName>
        <fullName evidence="2">Uncharacterized protein</fullName>
    </submittedName>
</protein>
<dbReference type="HOGENOM" id="CLU_1054714_0_0_1"/>
<organism evidence="2 3">
    <name type="scientific">Daphnia pulex</name>
    <name type="common">Water flea</name>
    <dbReference type="NCBI Taxonomy" id="6669"/>
    <lineage>
        <taxon>Eukaryota</taxon>
        <taxon>Metazoa</taxon>
        <taxon>Ecdysozoa</taxon>
        <taxon>Arthropoda</taxon>
        <taxon>Crustacea</taxon>
        <taxon>Branchiopoda</taxon>
        <taxon>Diplostraca</taxon>
        <taxon>Cladocera</taxon>
        <taxon>Anomopoda</taxon>
        <taxon>Daphniidae</taxon>
        <taxon>Daphnia</taxon>
    </lineage>
</organism>
<dbReference type="EMBL" id="GL735074">
    <property type="protein sequence ID" value="EFX61085.1"/>
    <property type="molecule type" value="Genomic_DNA"/>
</dbReference>
<reference evidence="2 3" key="1">
    <citation type="journal article" date="2011" name="Science">
        <title>The ecoresponsive genome of Daphnia pulex.</title>
        <authorList>
            <person name="Colbourne J.K."/>
            <person name="Pfrender M.E."/>
            <person name="Gilbert D."/>
            <person name="Thomas W.K."/>
            <person name="Tucker A."/>
            <person name="Oakley T.H."/>
            <person name="Tokishita S."/>
            <person name="Aerts A."/>
            <person name="Arnold G.J."/>
            <person name="Basu M.K."/>
            <person name="Bauer D.J."/>
            <person name="Caceres C.E."/>
            <person name="Carmel L."/>
            <person name="Casola C."/>
            <person name="Choi J.H."/>
            <person name="Detter J.C."/>
            <person name="Dong Q."/>
            <person name="Dusheyko S."/>
            <person name="Eads B.D."/>
            <person name="Frohlich T."/>
            <person name="Geiler-Samerotte K.A."/>
            <person name="Gerlach D."/>
            <person name="Hatcher P."/>
            <person name="Jogdeo S."/>
            <person name="Krijgsveld J."/>
            <person name="Kriventseva E.V."/>
            <person name="Kultz D."/>
            <person name="Laforsch C."/>
            <person name="Lindquist E."/>
            <person name="Lopez J."/>
            <person name="Manak J.R."/>
            <person name="Muller J."/>
            <person name="Pangilinan J."/>
            <person name="Patwardhan R.P."/>
            <person name="Pitluck S."/>
            <person name="Pritham E.J."/>
            <person name="Rechtsteiner A."/>
            <person name="Rho M."/>
            <person name="Rogozin I.B."/>
            <person name="Sakarya O."/>
            <person name="Salamov A."/>
            <person name="Schaack S."/>
            <person name="Shapiro H."/>
            <person name="Shiga Y."/>
            <person name="Skalitzky C."/>
            <person name="Smith Z."/>
            <person name="Souvorov A."/>
            <person name="Sung W."/>
            <person name="Tang Z."/>
            <person name="Tsuchiya D."/>
            <person name="Tu H."/>
            <person name="Vos H."/>
            <person name="Wang M."/>
            <person name="Wolf Y.I."/>
            <person name="Yamagata H."/>
            <person name="Yamada T."/>
            <person name="Ye Y."/>
            <person name="Shaw J.R."/>
            <person name="Andrews J."/>
            <person name="Crease T.J."/>
            <person name="Tang H."/>
            <person name="Lucas S.M."/>
            <person name="Robertson H.M."/>
            <person name="Bork P."/>
            <person name="Koonin E.V."/>
            <person name="Zdobnov E.M."/>
            <person name="Grigoriev I.V."/>
            <person name="Lynch M."/>
            <person name="Boore J.L."/>
        </authorList>
    </citation>
    <scope>NUCLEOTIDE SEQUENCE [LARGE SCALE GENOMIC DNA]</scope>
</reference>
<feature type="compositionally biased region" description="Basic and acidic residues" evidence="1">
    <location>
        <begin position="126"/>
        <end position="140"/>
    </location>
</feature>
<dbReference type="Proteomes" id="UP000000305">
    <property type="component" value="Unassembled WGS sequence"/>
</dbReference>
<feature type="region of interest" description="Disordered" evidence="1">
    <location>
        <begin position="165"/>
        <end position="264"/>
    </location>
</feature>
<proteinExistence type="predicted"/>
<keyword evidence="3" id="KW-1185">Reference proteome</keyword>
<sequence length="264" mass="29140">MDRAKSHLIENINSKITEAATKYNASMLLLARLPNGTQHTKFILASGGGIDYCKEEDGTLTQHLWERHWDKVQGKRIKLCQKEEVWLSRKSKKNKIGNMRKGKTDKVLNKKNPTSDTEEDCNLGEDGGRSDESDVDKKESSGYFTLKPASPSIDKKLSMECQVIVEKLPPSSTGKGRRTGTKTEKLPPSSTGKGRRTGTKTEKLPPSSTGKGRRTGTKTEKLPPSSRGKGRRTGTKTEDKASSQISPITKKNKLKTSDVYSSSD</sequence>
<dbReference type="InParanoid" id="E9I4J5"/>
<dbReference type="PhylomeDB" id="E9I4J5"/>
<dbReference type="AlphaFoldDB" id="E9I4J5"/>
<name>E9I4J5_DAPPU</name>
<gene>
    <name evidence="2" type="ORF">DAPPUDRAFT_122559</name>
</gene>
<feature type="region of interest" description="Disordered" evidence="1">
    <location>
        <begin position="94"/>
        <end position="150"/>
    </location>
</feature>